<gene>
    <name evidence="7" type="ORF">FPZ11_12015</name>
</gene>
<dbReference type="GO" id="GO:0042597">
    <property type="term" value="C:periplasmic space"/>
    <property type="evidence" value="ECO:0007669"/>
    <property type="project" value="UniProtKB-ARBA"/>
</dbReference>
<protein>
    <submittedName>
        <fullName evidence="7">ABC transporter substrate-binding protein</fullName>
    </submittedName>
</protein>
<feature type="domain" description="Solute-binding protein family 5" evidence="6">
    <location>
        <begin position="90"/>
        <end position="473"/>
    </location>
</feature>
<dbReference type="Pfam" id="PF00496">
    <property type="entry name" value="SBP_bac_5"/>
    <property type="match status" value="1"/>
</dbReference>
<dbReference type="Proteomes" id="UP000320216">
    <property type="component" value="Chromosome"/>
</dbReference>
<dbReference type="PANTHER" id="PTHR30290:SF10">
    <property type="entry name" value="PERIPLASMIC OLIGOPEPTIDE-BINDING PROTEIN-RELATED"/>
    <property type="match status" value="1"/>
</dbReference>
<dbReference type="Gene3D" id="3.10.105.10">
    <property type="entry name" value="Dipeptide-binding Protein, Domain 3"/>
    <property type="match status" value="1"/>
</dbReference>
<evidence type="ECO:0000256" key="5">
    <source>
        <dbReference type="SAM" id="SignalP"/>
    </source>
</evidence>
<sequence>MRTITKALVSVAALASLMTLSACGSSTTTDAADASDGAHQGGTLHLAAQSAGGTLDPQVNYTLQYWQLYQGAYDGLLTYARVGGTKSEDIVPDLATAMPTISPDGKTYTFELRKDIKFSNGKTLTTDDVVASFRRLFKVSSPNAGSWYNVIVGADACLKTPATCTLNGGIVADSSAGTITFHLTQSDPEFEAQLAMPFASVLPADTAPKDAGTTPIPTTGPYYFASYSPNKALVMKRNRYFHSWSKEAAPVGYPDEIDETFGLTAEAEVTAVENGQSDWMYDTPPSDRLSEISTKYASQVHVTPLTAMWYLALNTNIAPFNNESARQAINWAVDRAAIVKLYGGSSLAAPACTILPPDFPGHKDFCDYTKGGGSTWSAPDLTKAKQLVQQSGTAGQSVGVVVQNDSVNKGIGLYLVSLLNQLGYKATIKPLSNNIQYNYIQNTKNHVQLSLTQWYQDYPAASDFLQVLLSCSSFHPNSDSSINIAGYCNRDLDAKMTAADAKGLTDQTAANAQWGDIDQQYMALSPLVPLFNPKLIDFTSSRVKNYQFSDQYYMLVDQLWLK</sequence>
<dbReference type="KEGG" id="huw:FPZ11_12015"/>
<keyword evidence="8" id="KW-1185">Reference proteome</keyword>
<comment type="subcellular location">
    <subcellularLocation>
        <location evidence="1">Cell membrane</location>
        <topology evidence="1">Lipid-anchor</topology>
    </subcellularLocation>
</comment>
<evidence type="ECO:0000313" key="8">
    <source>
        <dbReference type="Proteomes" id="UP000320216"/>
    </source>
</evidence>
<dbReference type="RefSeq" id="WP_146321216.1">
    <property type="nucleotide sequence ID" value="NZ_CP042305.1"/>
</dbReference>
<dbReference type="EMBL" id="CP042305">
    <property type="protein sequence ID" value="QDZ15387.1"/>
    <property type="molecule type" value="Genomic_DNA"/>
</dbReference>
<dbReference type="CDD" id="cd08506">
    <property type="entry name" value="PBP2_clavulanate_OppA2"/>
    <property type="match status" value="1"/>
</dbReference>
<dbReference type="Gene3D" id="3.40.190.10">
    <property type="entry name" value="Periplasmic binding protein-like II"/>
    <property type="match status" value="1"/>
</dbReference>
<evidence type="ECO:0000313" key="7">
    <source>
        <dbReference type="EMBL" id="QDZ15387.1"/>
    </source>
</evidence>
<dbReference type="SUPFAM" id="SSF53850">
    <property type="entry name" value="Periplasmic binding protein-like II"/>
    <property type="match status" value="1"/>
</dbReference>
<comment type="similarity">
    <text evidence="2">Belongs to the bacterial solute-binding protein 5 family.</text>
</comment>
<accession>A0A5B8M489</accession>
<evidence type="ECO:0000256" key="4">
    <source>
        <dbReference type="ARBA" id="ARBA00022729"/>
    </source>
</evidence>
<dbReference type="InterPro" id="IPR000914">
    <property type="entry name" value="SBP_5_dom"/>
</dbReference>
<dbReference type="PROSITE" id="PS01040">
    <property type="entry name" value="SBP_BACTERIAL_5"/>
    <property type="match status" value="1"/>
</dbReference>
<dbReference type="GO" id="GO:0015833">
    <property type="term" value="P:peptide transport"/>
    <property type="evidence" value="ECO:0007669"/>
    <property type="project" value="TreeGrafter"/>
</dbReference>
<evidence type="ECO:0000259" key="6">
    <source>
        <dbReference type="Pfam" id="PF00496"/>
    </source>
</evidence>
<reference evidence="7 8" key="1">
    <citation type="submission" date="2019-07" db="EMBL/GenBank/DDBJ databases">
        <title>Full genome sequence of Humibacter sp. WJ7-1.</title>
        <authorList>
            <person name="Im W.-T."/>
        </authorList>
    </citation>
    <scope>NUCLEOTIDE SEQUENCE [LARGE SCALE GENOMIC DNA]</scope>
    <source>
        <strain evidence="7 8">WJ7-1</strain>
    </source>
</reference>
<dbReference type="PROSITE" id="PS51257">
    <property type="entry name" value="PROKAR_LIPOPROTEIN"/>
    <property type="match status" value="1"/>
</dbReference>
<dbReference type="InterPro" id="IPR030678">
    <property type="entry name" value="Peptide/Ni-bd"/>
</dbReference>
<dbReference type="OrthoDB" id="5240629at2"/>
<dbReference type="AlphaFoldDB" id="A0A5B8M489"/>
<proteinExistence type="inferred from homology"/>
<dbReference type="GO" id="GO:0043190">
    <property type="term" value="C:ATP-binding cassette (ABC) transporter complex"/>
    <property type="evidence" value="ECO:0007669"/>
    <property type="project" value="InterPro"/>
</dbReference>
<organism evidence="7 8">
    <name type="scientific">Humibacter ginsenosidimutans</name>
    <dbReference type="NCBI Taxonomy" id="2599293"/>
    <lineage>
        <taxon>Bacteria</taxon>
        <taxon>Bacillati</taxon>
        <taxon>Actinomycetota</taxon>
        <taxon>Actinomycetes</taxon>
        <taxon>Micrococcales</taxon>
        <taxon>Microbacteriaceae</taxon>
        <taxon>Humibacter</taxon>
    </lineage>
</organism>
<dbReference type="InterPro" id="IPR039424">
    <property type="entry name" value="SBP_5"/>
</dbReference>
<name>A0A5B8M489_9MICO</name>
<evidence type="ECO:0000256" key="1">
    <source>
        <dbReference type="ARBA" id="ARBA00004193"/>
    </source>
</evidence>
<dbReference type="PIRSF" id="PIRSF002741">
    <property type="entry name" value="MppA"/>
    <property type="match status" value="1"/>
</dbReference>
<keyword evidence="3" id="KW-0813">Transport</keyword>
<feature type="signal peptide" evidence="5">
    <location>
        <begin position="1"/>
        <end position="24"/>
    </location>
</feature>
<evidence type="ECO:0000256" key="3">
    <source>
        <dbReference type="ARBA" id="ARBA00022448"/>
    </source>
</evidence>
<dbReference type="GO" id="GO:1904680">
    <property type="term" value="F:peptide transmembrane transporter activity"/>
    <property type="evidence" value="ECO:0007669"/>
    <property type="project" value="TreeGrafter"/>
</dbReference>
<keyword evidence="4 5" id="KW-0732">Signal</keyword>
<feature type="chain" id="PRO_5038488253" evidence="5">
    <location>
        <begin position="25"/>
        <end position="562"/>
    </location>
</feature>
<dbReference type="InterPro" id="IPR023765">
    <property type="entry name" value="SBP_5_CS"/>
</dbReference>
<evidence type="ECO:0000256" key="2">
    <source>
        <dbReference type="ARBA" id="ARBA00005695"/>
    </source>
</evidence>
<dbReference type="PANTHER" id="PTHR30290">
    <property type="entry name" value="PERIPLASMIC BINDING COMPONENT OF ABC TRANSPORTER"/>
    <property type="match status" value="1"/>
</dbReference>